<feature type="compositionally biased region" description="Polar residues" evidence="1">
    <location>
        <begin position="186"/>
        <end position="198"/>
    </location>
</feature>
<reference evidence="2" key="1">
    <citation type="submission" date="2024-06" db="EMBL/GenBank/DDBJ databases">
        <authorList>
            <person name="Liu X."/>
            <person name="Lenzi L."/>
            <person name="Haldenby T S."/>
            <person name="Uol C."/>
        </authorList>
    </citation>
    <scope>NUCLEOTIDE SEQUENCE</scope>
</reference>
<feature type="compositionally biased region" description="Polar residues" evidence="1">
    <location>
        <begin position="89"/>
        <end position="111"/>
    </location>
</feature>
<organism evidence="2 3">
    <name type="scientific">Calicophoron daubneyi</name>
    <name type="common">Rumen fluke</name>
    <name type="synonym">Paramphistomum daubneyi</name>
    <dbReference type="NCBI Taxonomy" id="300641"/>
    <lineage>
        <taxon>Eukaryota</taxon>
        <taxon>Metazoa</taxon>
        <taxon>Spiralia</taxon>
        <taxon>Lophotrochozoa</taxon>
        <taxon>Platyhelminthes</taxon>
        <taxon>Trematoda</taxon>
        <taxon>Digenea</taxon>
        <taxon>Plagiorchiida</taxon>
        <taxon>Pronocephalata</taxon>
        <taxon>Paramphistomoidea</taxon>
        <taxon>Paramphistomidae</taxon>
        <taxon>Calicophoron</taxon>
    </lineage>
</organism>
<dbReference type="AlphaFoldDB" id="A0AAV2T9D5"/>
<protein>
    <submittedName>
        <fullName evidence="2">Uncharacterized protein</fullName>
    </submittedName>
</protein>
<dbReference type="EMBL" id="CAXLJL010000179">
    <property type="protein sequence ID" value="CAL5134112.1"/>
    <property type="molecule type" value="Genomic_DNA"/>
</dbReference>
<feature type="compositionally biased region" description="Basic and acidic residues" evidence="1">
    <location>
        <begin position="165"/>
        <end position="174"/>
    </location>
</feature>
<evidence type="ECO:0000313" key="3">
    <source>
        <dbReference type="Proteomes" id="UP001497525"/>
    </source>
</evidence>
<feature type="region of interest" description="Disordered" evidence="1">
    <location>
        <begin position="145"/>
        <end position="206"/>
    </location>
</feature>
<proteinExistence type="predicted"/>
<evidence type="ECO:0000313" key="2">
    <source>
        <dbReference type="EMBL" id="CAL5134112.1"/>
    </source>
</evidence>
<evidence type="ECO:0000256" key="1">
    <source>
        <dbReference type="SAM" id="MobiDB-lite"/>
    </source>
</evidence>
<feature type="compositionally biased region" description="Polar residues" evidence="1">
    <location>
        <begin position="152"/>
        <end position="162"/>
    </location>
</feature>
<name>A0AAV2T9D5_CALDB</name>
<accession>A0AAV2T9D5</accession>
<gene>
    <name evidence="2" type="ORF">CDAUBV1_LOCUS7338</name>
</gene>
<comment type="caution">
    <text evidence="2">The sequence shown here is derived from an EMBL/GenBank/DDBJ whole genome shotgun (WGS) entry which is preliminary data.</text>
</comment>
<sequence length="378" mass="41551">MRCLPFGKKKRKEEVDEVEEDHAFIDDATSYSFAGQITKDVGIDTQQAAAGETQEKFQVVSDTQCIEIIPVPAPVQCIDLTTAGHKNDPSTGADSSITNQGASPPNISNTVLPPDVPPNSLMTTMSGSVAVSSLPPREAGRHPLTIQHRETASLTVKGSSPRQVPHSEREDKLSGRTGANRRGSGAVSSSLDQITTHDSAPKVNADPEARYMMEALSERISESTTYTGRLNRTEHGTQTRSLRKTPKIVGRPENDFCHSDRWENCCCDGLRTVPCAENCTATVPMYCKPCGACSIMMPLDVVINGFHQPYPQFTCAYNNCPFQRPCRSKLLPDYPYKRFTHCPFGCTTHSGWNAPLQPFANWNAKPSYVTMEISHRND</sequence>
<feature type="region of interest" description="Disordered" evidence="1">
    <location>
        <begin position="86"/>
        <end position="124"/>
    </location>
</feature>
<dbReference type="Proteomes" id="UP001497525">
    <property type="component" value="Unassembled WGS sequence"/>
</dbReference>